<keyword evidence="4" id="KW-0067">ATP-binding</keyword>
<evidence type="ECO:0000259" key="9">
    <source>
        <dbReference type="SMART" id="SM00470"/>
    </source>
</evidence>
<evidence type="ECO:0000256" key="8">
    <source>
        <dbReference type="ARBA" id="ARBA00047514"/>
    </source>
</evidence>
<reference evidence="10" key="1">
    <citation type="submission" date="2020-01" db="EMBL/GenBank/DDBJ databases">
        <title>Genome sequence of Kobresia littledalei, the first chromosome-level genome in the family Cyperaceae.</title>
        <authorList>
            <person name="Qu G."/>
        </authorList>
    </citation>
    <scope>NUCLEOTIDE SEQUENCE</scope>
    <source>
        <strain evidence="10">C.B.Clarke</strain>
        <tissue evidence="10">Leaf</tissue>
    </source>
</reference>
<keyword evidence="5" id="KW-0049">Antioxidant</keyword>
<dbReference type="AlphaFoldDB" id="A0A833QNY7"/>
<dbReference type="EMBL" id="SWLB01000020">
    <property type="protein sequence ID" value="KAF3325522.1"/>
    <property type="molecule type" value="Genomic_DNA"/>
</dbReference>
<accession>A0A833QNY7</accession>
<dbReference type="GO" id="GO:0032542">
    <property type="term" value="F:sulfiredoxin activity"/>
    <property type="evidence" value="ECO:0007669"/>
    <property type="project" value="UniProtKB-EC"/>
</dbReference>
<evidence type="ECO:0000256" key="6">
    <source>
        <dbReference type="ARBA" id="ARBA00023002"/>
    </source>
</evidence>
<evidence type="ECO:0000256" key="5">
    <source>
        <dbReference type="ARBA" id="ARBA00022862"/>
    </source>
</evidence>
<sequence length="125" mass="14157">MATLSLHFSPPIRTRTFPTIVACSNGVPLSKPRSNGGPVVMEIPLEKIRRPLMRVRSNNPEKVKELMDSIRVIGLQVPIDVLEVDGVYYGFSGCHRYEAHQQLGLSTIRCKVRRGTKETLRHHLR</sequence>
<name>A0A833QNY7_9POAL</name>
<dbReference type="GO" id="GO:0005524">
    <property type="term" value="F:ATP binding"/>
    <property type="evidence" value="ECO:0007669"/>
    <property type="project" value="UniProtKB-KW"/>
</dbReference>
<keyword evidence="7" id="KW-1015">Disulfide bond</keyword>
<gene>
    <name evidence="10" type="ORF">FCM35_KLT10593</name>
</gene>
<evidence type="ECO:0000313" key="11">
    <source>
        <dbReference type="Proteomes" id="UP000623129"/>
    </source>
</evidence>
<dbReference type="InterPro" id="IPR036086">
    <property type="entry name" value="ParB/Sulfiredoxin_sf"/>
</dbReference>
<evidence type="ECO:0000256" key="7">
    <source>
        <dbReference type="ARBA" id="ARBA00023157"/>
    </source>
</evidence>
<dbReference type="SUPFAM" id="SSF110849">
    <property type="entry name" value="ParB/Sulfiredoxin"/>
    <property type="match status" value="1"/>
</dbReference>
<dbReference type="CDD" id="cd16395">
    <property type="entry name" value="Srx"/>
    <property type="match status" value="1"/>
</dbReference>
<evidence type="ECO:0000256" key="4">
    <source>
        <dbReference type="ARBA" id="ARBA00022840"/>
    </source>
</evidence>
<dbReference type="Proteomes" id="UP000623129">
    <property type="component" value="Unassembled WGS sequence"/>
</dbReference>
<dbReference type="Gene3D" id="3.90.1530.10">
    <property type="entry name" value="Conserved hypothetical protein from pyrococcus furiosus pfu- 392566-001, ParB domain"/>
    <property type="match status" value="1"/>
</dbReference>
<dbReference type="OrthoDB" id="10023328at2759"/>
<keyword evidence="6" id="KW-0560">Oxidoreductase</keyword>
<evidence type="ECO:0000256" key="3">
    <source>
        <dbReference type="ARBA" id="ARBA00022741"/>
    </source>
</evidence>
<feature type="domain" description="ParB-like N-terminal" evidence="9">
    <location>
        <begin position="41"/>
        <end position="120"/>
    </location>
</feature>
<comment type="catalytic activity">
    <reaction evidence="8">
        <text>S-hydroxy-S-oxy-L-cysteinyl-[peroxiredoxin] + [protein]-dithiol + ATP = S-hydroxy-L-cysteinyl-[peroxiredoxin] + [protein]-disulfide + ADP + phosphate</text>
        <dbReference type="Rhea" id="RHEA:17545"/>
        <dbReference type="Rhea" id="RHEA-COMP:10593"/>
        <dbReference type="Rhea" id="RHEA-COMP:10594"/>
        <dbReference type="Rhea" id="RHEA-COMP:13681"/>
        <dbReference type="Rhea" id="RHEA-COMP:17976"/>
        <dbReference type="ChEBI" id="CHEBI:29950"/>
        <dbReference type="ChEBI" id="CHEBI:30616"/>
        <dbReference type="ChEBI" id="CHEBI:43474"/>
        <dbReference type="ChEBI" id="CHEBI:50058"/>
        <dbReference type="ChEBI" id="CHEBI:61973"/>
        <dbReference type="ChEBI" id="CHEBI:61974"/>
        <dbReference type="ChEBI" id="CHEBI:456216"/>
        <dbReference type="EC" id="1.8.98.2"/>
    </reaction>
</comment>
<dbReference type="FunFam" id="3.90.1530.10:FF:000003">
    <property type="entry name" value="Sulfiredoxin chloroplastic/mitochondrial"/>
    <property type="match status" value="1"/>
</dbReference>
<dbReference type="GO" id="GO:0005737">
    <property type="term" value="C:cytoplasm"/>
    <property type="evidence" value="ECO:0007669"/>
    <property type="project" value="TreeGrafter"/>
</dbReference>
<organism evidence="10 11">
    <name type="scientific">Carex littledalei</name>
    <dbReference type="NCBI Taxonomy" id="544730"/>
    <lineage>
        <taxon>Eukaryota</taxon>
        <taxon>Viridiplantae</taxon>
        <taxon>Streptophyta</taxon>
        <taxon>Embryophyta</taxon>
        <taxon>Tracheophyta</taxon>
        <taxon>Spermatophyta</taxon>
        <taxon>Magnoliopsida</taxon>
        <taxon>Liliopsida</taxon>
        <taxon>Poales</taxon>
        <taxon>Cyperaceae</taxon>
        <taxon>Cyperoideae</taxon>
        <taxon>Cariceae</taxon>
        <taxon>Carex</taxon>
        <taxon>Carex subgen. Euthyceras</taxon>
    </lineage>
</organism>
<dbReference type="PANTHER" id="PTHR21348">
    <property type="match status" value="1"/>
</dbReference>
<dbReference type="Pfam" id="PF02195">
    <property type="entry name" value="ParB_N"/>
    <property type="match status" value="1"/>
</dbReference>
<evidence type="ECO:0000313" key="10">
    <source>
        <dbReference type="EMBL" id="KAF3325522.1"/>
    </source>
</evidence>
<evidence type="ECO:0000256" key="1">
    <source>
        <dbReference type="ARBA" id="ARBA00009609"/>
    </source>
</evidence>
<protein>
    <recommendedName>
        <fullName evidence="2">sulfiredoxin</fullName>
        <ecNumber evidence="2">1.8.98.2</ecNumber>
    </recommendedName>
</protein>
<dbReference type="InterPro" id="IPR003115">
    <property type="entry name" value="ParB_N"/>
</dbReference>
<comment type="caution">
    <text evidence="10">The sequence shown here is derived from an EMBL/GenBank/DDBJ whole genome shotgun (WGS) entry which is preliminary data.</text>
</comment>
<keyword evidence="3" id="KW-0547">Nucleotide-binding</keyword>
<keyword evidence="11" id="KW-1185">Reference proteome</keyword>
<evidence type="ECO:0000256" key="2">
    <source>
        <dbReference type="ARBA" id="ARBA00013055"/>
    </source>
</evidence>
<proteinExistence type="inferred from homology"/>
<dbReference type="GO" id="GO:0034599">
    <property type="term" value="P:cellular response to oxidative stress"/>
    <property type="evidence" value="ECO:0007669"/>
    <property type="project" value="TreeGrafter"/>
</dbReference>
<dbReference type="SMART" id="SM00470">
    <property type="entry name" value="ParB"/>
    <property type="match status" value="1"/>
</dbReference>
<comment type="similarity">
    <text evidence="1">Belongs to the sulfiredoxin family.</text>
</comment>
<dbReference type="EC" id="1.8.98.2" evidence="2"/>
<dbReference type="InterPro" id="IPR016692">
    <property type="entry name" value="Sulfiredoxin"/>
</dbReference>
<dbReference type="PANTHER" id="PTHR21348:SF2">
    <property type="entry name" value="SULFIREDOXIN-1"/>
    <property type="match status" value="1"/>
</dbReference>